<dbReference type="EMBL" id="CCSB01000001">
    <property type="protein sequence ID" value="CDZ76205.1"/>
    <property type="molecule type" value="Genomic_DNA"/>
</dbReference>
<organism evidence="2 3">
    <name type="scientific">Legionella massiliensis</name>
    <dbReference type="NCBI Taxonomy" id="1034943"/>
    <lineage>
        <taxon>Bacteria</taxon>
        <taxon>Pseudomonadati</taxon>
        <taxon>Pseudomonadota</taxon>
        <taxon>Gammaproteobacteria</taxon>
        <taxon>Legionellales</taxon>
        <taxon>Legionellaceae</taxon>
        <taxon>Legionella</taxon>
    </lineage>
</organism>
<feature type="transmembrane region" description="Helical" evidence="1">
    <location>
        <begin position="73"/>
        <end position="92"/>
    </location>
</feature>
<keyword evidence="1" id="KW-0472">Membrane</keyword>
<keyword evidence="3" id="KW-1185">Reference proteome</keyword>
<feature type="transmembrane region" description="Helical" evidence="1">
    <location>
        <begin position="12"/>
        <end position="32"/>
    </location>
</feature>
<feature type="transmembrane region" description="Helical" evidence="1">
    <location>
        <begin position="129"/>
        <end position="151"/>
    </location>
</feature>
<reference evidence="2 3" key="1">
    <citation type="submission" date="2014-06" db="EMBL/GenBank/DDBJ databases">
        <authorList>
            <person name="Urmite Genomes Urmite Genomes"/>
        </authorList>
    </citation>
    <scope>NUCLEOTIDE SEQUENCE [LARGE SCALE GENOMIC DNA]</scope>
</reference>
<name>A0A078KP87_9GAMM</name>
<dbReference type="RefSeq" id="WP_043872794.1">
    <property type="nucleotide sequence ID" value="NZ_CCVW01000001.1"/>
</dbReference>
<accession>A0A078KP87</accession>
<dbReference type="Proteomes" id="UP000044071">
    <property type="component" value="Unassembled WGS sequence"/>
</dbReference>
<dbReference type="OrthoDB" id="5651321at2"/>
<evidence type="ECO:0000313" key="2">
    <source>
        <dbReference type="EMBL" id="CDZ76205.1"/>
    </source>
</evidence>
<feature type="transmembrane region" description="Helical" evidence="1">
    <location>
        <begin position="194"/>
        <end position="212"/>
    </location>
</feature>
<sequence length="360" mass="41950">MNSDIFRYKCSFITFALLLGYTFLHIELTGLYSELSLDGLMNFSVRLPYAQRLLVPGLARLLSMLLPLKSGELFFLMEWLFVTLFYFALRRLLQEEFSPRQAQLFSWLSILLLPLITVVNYRFQSQGAAAVYSPSDTASLFFIVLGFLFCLRKEWGYFIPWVFLATLNRESSILLVFIIPALHWQNRKMILKPMFLAILAYLFARLLVLEFLSGVQGQLMEWYLQGGLSTHFADNLIWLLNDQNILLFSFCFAGLSLLWFAFFDYIPERYRPLRYVVLCYFLGLLLIGRFMEARIFSEIVALLYFPVCLALRNWVAGLEPVYPVNPGFSYYFNRYSVLCALMATVMLRQPLNQLVIWIAG</sequence>
<dbReference type="eggNOG" id="ENOG5031R3B">
    <property type="taxonomic scope" value="Bacteria"/>
</dbReference>
<feature type="transmembrane region" description="Helical" evidence="1">
    <location>
        <begin position="104"/>
        <end position="123"/>
    </location>
</feature>
<gene>
    <name evidence="2" type="ORF">BN59_00472</name>
</gene>
<evidence type="ECO:0000313" key="3">
    <source>
        <dbReference type="Proteomes" id="UP000044071"/>
    </source>
</evidence>
<keyword evidence="1" id="KW-1133">Transmembrane helix</keyword>
<evidence type="ECO:0000256" key="1">
    <source>
        <dbReference type="SAM" id="Phobius"/>
    </source>
</evidence>
<feature type="transmembrane region" description="Helical" evidence="1">
    <location>
        <begin position="272"/>
        <end position="288"/>
    </location>
</feature>
<dbReference type="AlphaFoldDB" id="A0A078KP87"/>
<keyword evidence="1" id="KW-0812">Transmembrane</keyword>
<proteinExistence type="predicted"/>
<feature type="transmembrane region" description="Helical" evidence="1">
    <location>
        <begin position="245"/>
        <end position="266"/>
    </location>
</feature>
<protein>
    <submittedName>
        <fullName evidence="2">Uncharacterized protein</fullName>
    </submittedName>
</protein>